<sequence>MPSMNTGLHVNAVVLGSSRRICAIWKVSGPADRRRACEFTFALLLRRRGPEQDWAAETALGALEEGFDDGPVCVDLTTTVHGIEVDALRPGLCGADLLEASRAALGEGHQEWAKLAHEDPQAFRAGASGSYVLLRHAAVMAGAGTGRGERPPVHVVHEREHRVLRAYAAALAANAGAEGIS</sequence>
<gene>
    <name evidence="1" type="ORF">RI138_15405</name>
</gene>
<dbReference type="Proteomes" id="UP001303236">
    <property type="component" value="Chromosome"/>
</dbReference>
<evidence type="ECO:0000313" key="1">
    <source>
        <dbReference type="EMBL" id="WNF28104.1"/>
    </source>
</evidence>
<accession>A0ABY9VW08</accession>
<evidence type="ECO:0000313" key="2">
    <source>
        <dbReference type="Proteomes" id="UP001303236"/>
    </source>
</evidence>
<protein>
    <submittedName>
        <fullName evidence="1">Uncharacterized protein</fullName>
    </submittedName>
</protein>
<keyword evidence="2" id="KW-1185">Reference proteome</keyword>
<organism evidence="1 2">
    <name type="scientific">Streptomyces durocortorensis</name>
    <dbReference type="NCBI Taxonomy" id="2811104"/>
    <lineage>
        <taxon>Bacteria</taxon>
        <taxon>Bacillati</taxon>
        <taxon>Actinomycetota</taxon>
        <taxon>Actinomycetes</taxon>
        <taxon>Kitasatosporales</taxon>
        <taxon>Streptomycetaceae</taxon>
        <taxon>Streptomyces</taxon>
    </lineage>
</organism>
<name>A0ABY9VW08_9ACTN</name>
<dbReference type="EMBL" id="CP134500">
    <property type="protein sequence ID" value="WNF28104.1"/>
    <property type="molecule type" value="Genomic_DNA"/>
</dbReference>
<proteinExistence type="predicted"/>
<reference evidence="1 2" key="1">
    <citation type="submission" date="2023-09" db="EMBL/GenBank/DDBJ databases">
        <title>Genome completion map analysis of the actinomycetes C11-1.</title>
        <authorList>
            <person name="Qin P."/>
            <person name="Guan P."/>
        </authorList>
    </citation>
    <scope>NUCLEOTIDE SEQUENCE [LARGE SCALE GENOMIC DNA]</scope>
    <source>
        <strain evidence="1 2">C11-1</strain>
    </source>
</reference>